<dbReference type="AlphaFoldDB" id="A0A8H7T4C7"/>
<feature type="compositionally biased region" description="Low complexity" evidence="1">
    <location>
        <begin position="113"/>
        <end position="129"/>
    </location>
</feature>
<name>A0A8H7T4C7_9HELO</name>
<dbReference type="OrthoDB" id="3557909at2759"/>
<reference evidence="2" key="1">
    <citation type="submission" date="2021-02" db="EMBL/GenBank/DDBJ databases">
        <title>Genome sequence Cadophora malorum strain M34.</title>
        <authorList>
            <person name="Stefanovic E."/>
            <person name="Vu D."/>
            <person name="Scully C."/>
            <person name="Dijksterhuis J."/>
            <person name="Roader J."/>
            <person name="Houbraken J."/>
        </authorList>
    </citation>
    <scope>NUCLEOTIDE SEQUENCE</scope>
    <source>
        <strain evidence="2">M34</strain>
    </source>
</reference>
<comment type="caution">
    <text evidence="2">The sequence shown here is derived from an EMBL/GenBank/DDBJ whole genome shotgun (WGS) entry which is preliminary data.</text>
</comment>
<dbReference type="Proteomes" id="UP000664132">
    <property type="component" value="Unassembled WGS sequence"/>
</dbReference>
<organism evidence="2 3">
    <name type="scientific">Cadophora malorum</name>
    <dbReference type="NCBI Taxonomy" id="108018"/>
    <lineage>
        <taxon>Eukaryota</taxon>
        <taxon>Fungi</taxon>
        <taxon>Dikarya</taxon>
        <taxon>Ascomycota</taxon>
        <taxon>Pezizomycotina</taxon>
        <taxon>Leotiomycetes</taxon>
        <taxon>Helotiales</taxon>
        <taxon>Ploettnerulaceae</taxon>
        <taxon>Cadophora</taxon>
    </lineage>
</organism>
<accession>A0A8H7T4C7</accession>
<feature type="compositionally biased region" description="Polar residues" evidence="1">
    <location>
        <begin position="141"/>
        <end position="154"/>
    </location>
</feature>
<evidence type="ECO:0000313" key="3">
    <source>
        <dbReference type="Proteomes" id="UP000664132"/>
    </source>
</evidence>
<feature type="region of interest" description="Disordered" evidence="1">
    <location>
        <begin position="87"/>
        <end position="158"/>
    </location>
</feature>
<evidence type="ECO:0000313" key="2">
    <source>
        <dbReference type="EMBL" id="KAG4412235.1"/>
    </source>
</evidence>
<protein>
    <submittedName>
        <fullName evidence="2">Uncharacterized protein</fullName>
    </submittedName>
</protein>
<keyword evidence="3" id="KW-1185">Reference proteome</keyword>
<gene>
    <name evidence="2" type="ORF">IFR04_014625</name>
</gene>
<feature type="compositionally biased region" description="Polar residues" evidence="1">
    <location>
        <begin position="35"/>
        <end position="47"/>
    </location>
</feature>
<feature type="region of interest" description="Disordered" evidence="1">
    <location>
        <begin position="24"/>
        <end position="63"/>
    </location>
</feature>
<evidence type="ECO:0000256" key="1">
    <source>
        <dbReference type="SAM" id="MobiDB-lite"/>
    </source>
</evidence>
<proteinExistence type="predicted"/>
<dbReference type="EMBL" id="JAFJYH010000396">
    <property type="protein sequence ID" value="KAG4412235.1"/>
    <property type="molecule type" value="Genomic_DNA"/>
</dbReference>
<sequence length="242" mass="26656">MSSPLSLSAFLPLTSPFPNLLAFKSQAPTSKRPRISTTSNPEFLTSNSERSQQQQESRSQEEMSAFAFQYAMASQLPVYSSPPPIYKPSTLSIQQSPLGSHPLPELPPPPPSYKRSPSPTPSTTSQPSLHELPKYTPRAASISTTASKSRPKTSPNINTWAAWNPWNWTSASERSQCTTGGRGGRIGDPMVGRAGAELDACEQYEINQRRMREDQERGDSSDYCCGCFWAGPPLPTSPYYMF</sequence>
<feature type="compositionally biased region" description="Low complexity" evidence="1">
    <location>
        <begin position="48"/>
        <end position="57"/>
    </location>
</feature>